<feature type="transmembrane region" description="Helical" evidence="2">
    <location>
        <begin position="463"/>
        <end position="482"/>
    </location>
</feature>
<evidence type="ECO:0000256" key="1">
    <source>
        <dbReference type="SAM" id="Coils"/>
    </source>
</evidence>
<feature type="coiled-coil region" evidence="1">
    <location>
        <begin position="115"/>
        <end position="142"/>
    </location>
</feature>
<keyword evidence="4" id="KW-1185">Reference proteome</keyword>
<dbReference type="RefSeq" id="WP_316266452.1">
    <property type="nucleotide sequence ID" value="NZ_AP027742.1"/>
</dbReference>
<keyword evidence="1" id="KW-0175">Coiled coil</keyword>
<evidence type="ECO:0000313" key="3">
    <source>
        <dbReference type="EMBL" id="BDZ76857.1"/>
    </source>
</evidence>
<sequence length="526" mass="61344">MKKDTIGINVIKYGEFHTYYPLKFDTDLSFENLCTAIAESSFIFKEEYSEKILHALGVSLAQTIEEFNQNYSSSDSVYLKIQDFEKYKSTTSSPLDIKNQELRIELDDTGNSLKIAVINTELEALENRIRRIQDEYEHSSQYYGQYFVNSHERFLLLPLKIELNSKENVWLFAILYVFSNKMGVLKLELPLINVDSKPLKNNEVNQFISKTHCTWKDDFSSVNTLDEISKFYVNTLYKNLKISIWQYNDTINHIILADFDGVPSQINNLPDILQEDIFRIICAPVSERSCTSYRNDAKEYLRNHSWGNHNMKYVLKATGGCLSFVDQALLDYACEKFKDKYRTNVLTESDYFYICNQISRDLQNNAELALLIIILKKANNHNTIIQKINAPQKLTKIQNEYWENIKFICQLQEGCYGSVSEQISIFENMMPYYTKQKIIDTKLSAIDNILNNKRQEQNNNFQNFIAIGGLLLAIFWGLPSIYDTLKLLRDFFTFIPQNIPYISINNCSIFLWLVLNVAILVRIFKK</sequence>
<dbReference type="Proteomes" id="UP001305815">
    <property type="component" value="Chromosome"/>
</dbReference>
<keyword evidence="2" id="KW-1133">Transmembrane helix</keyword>
<gene>
    <name evidence="3" type="ORF">Lac1_10400</name>
</gene>
<organism evidence="3 4">
    <name type="scientific">Claveliimonas bilis</name>
    <dbReference type="NCBI Taxonomy" id="3028070"/>
    <lineage>
        <taxon>Bacteria</taxon>
        <taxon>Bacillati</taxon>
        <taxon>Bacillota</taxon>
        <taxon>Clostridia</taxon>
        <taxon>Lachnospirales</taxon>
        <taxon>Lachnospiraceae</taxon>
        <taxon>Claveliimonas</taxon>
    </lineage>
</organism>
<evidence type="ECO:0000313" key="4">
    <source>
        <dbReference type="Proteomes" id="UP001305815"/>
    </source>
</evidence>
<evidence type="ECO:0000256" key="2">
    <source>
        <dbReference type="SAM" id="Phobius"/>
    </source>
</evidence>
<protein>
    <submittedName>
        <fullName evidence="3">Uncharacterized protein</fullName>
    </submittedName>
</protein>
<dbReference type="EMBL" id="AP027742">
    <property type="protein sequence ID" value="BDZ76857.1"/>
    <property type="molecule type" value="Genomic_DNA"/>
</dbReference>
<keyword evidence="2" id="KW-0472">Membrane</keyword>
<accession>A0ABM8I276</accession>
<reference evidence="4" key="1">
    <citation type="journal article" date="2023" name="Int. J. Syst. Evol. Microbiol.">
        <title>Claveliimonas bilis gen. nov., sp. nov., deoxycholic acid-producing bacteria isolated from human faeces, and reclassification of Sellimonas monacensis Zenner et al. 2021 as Claveliimonas monacensis comb. nov.</title>
        <authorList>
            <person name="Hisatomi A."/>
            <person name="Kastawa N.W.E.P.G."/>
            <person name="Song I."/>
            <person name="Ohkuma M."/>
            <person name="Fukiya S."/>
            <person name="Sakamoto M."/>
        </authorList>
    </citation>
    <scope>NUCLEOTIDE SEQUENCE [LARGE SCALE GENOMIC DNA]</scope>
    <source>
        <strain evidence="4">12BBH14</strain>
    </source>
</reference>
<name>A0ABM8I276_9FIRM</name>
<proteinExistence type="predicted"/>
<feature type="transmembrane region" description="Helical" evidence="2">
    <location>
        <begin position="502"/>
        <end position="524"/>
    </location>
</feature>
<keyword evidence="2" id="KW-0812">Transmembrane</keyword>